<dbReference type="Gramene" id="Manes.14G171000.1.v8.1">
    <property type="protein sequence ID" value="Manes.14G171000.1.v8.1.CDS"/>
    <property type="gene ID" value="Manes.14G171000.v8.1"/>
</dbReference>
<dbReference type="Pfam" id="PF13649">
    <property type="entry name" value="Methyltransf_25"/>
    <property type="match status" value="1"/>
</dbReference>
<comment type="catalytic activity">
    <reaction evidence="7">
        <text>phosphoethanolamine + S-adenosyl-L-methionine = N-methylethanolamine phosphate + S-adenosyl-L-homocysteine + H(+)</text>
        <dbReference type="Rhea" id="RHEA:20365"/>
        <dbReference type="ChEBI" id="CHEBI:15378"/>
        <dbReference type="ChEBI" id="CHEBI:57781"/>
        <dbReference type="ChEBI" id="CHEBI:57856"/>
        <dbReference type="ChEBI" id="CHEBI:58190"/>
        <dbReference type="ChEBI" id="CHEBI:59789"/>
        <dbReference type="EC" id="2.1.1.103"/>
    </reaction>
    <physiologicalReaction direction="left-to-right" evidence="7">
        <dbReference type="Rhea" id="RHEA:20366"/>
    </physiologicalReaction>
</comment>
<evidence type="ECO:0000259" key="10">
    <source>
        <dbReference type="Pfam" id="PF13847"/>
    </source>
</evidence>
<reference evidence="12" key="1">
    <citation type="journal article" date="2016" name="Nat. Biotechnol.">
        <title>Sequencing wild and cultivated cassava and related species reveals extensive interspecific hybridization and genetic diversity.</title>
        <authorList>
            <person name="Bredeson J.V."/>
            <person name="Lyons J.B."/>
            <person name="Prochnik S.E."/>
            <person name="Wu G.A."/>
            <person name="Ha C.M."/>
            <person name="Edsinger-Gonzales E."/>
            <person name="Grimwood J."/>
            <person name="Schmutz J."/>
            <person name="Rabbi I.Y."/>
            <person name="Egesi C."/>
            <person name="Nauluvula P."/>
            <person name="Lebot V."/>
            <person name="Ndunguru J."/>
            <person name="Mkamilo G."/>
            <person name="Bart R.S."/>
            <person name="Setter T.L."/>
            <person name="Gleadow R.M."/>
            <person name="Kulakow P."/>
            <person name="Ferguson M.E."/>
            <person name="Rounsley S."/>
            <person name="Rokhsar D.S."/>
        </authorList>
    </citation>
    <scope>NUCLEOTIDE SEQUENCE [LARGE SCALE GENOMIC DNA]</scope>
    <source>
        <strain evidence="12">cv. AM560-2</strain>
    </source>
</reference>
<dbReference type="GO" id="GO:0006656">
    <property type="term" value="P:phosphatidylcholine biosynthetic process"/>
    <property type="evidence" value="ECO:0000318"/>
    <property type="project" value="GO_Central"/>
</dbReference>
<protein>
    <recommendedName>
        <fullName evidence="5">phosphoethanolamine N-methyltransferase</fullName>
        <ecNumber evidence="5">2.1.1.103</ecNumber>
    </recommendedName>
</protein>
<evidence type="ECO:0000256" key="1">
    <source>
        <dbReference type="ARBA" id="ARBA00005189"/>
    </source>
</evidence>
<dbReference type="InterPro" id="IPR029063">
    <property type="entry name" value="SAM-dependent_MTases_sf"/>
</dbReference>
<name>A0A2C9UM42_MANES</name>
<evidence type="ECO:0000313" key="11">
    <source>
        <dbReference type="EMBL" id="OAY32158.1"/>
    </source>
</evidence>
<dbReference type="SUPFAM" id="SSF53335">
    <property type="entry name" value="S-adenosyl-L-methionine-dependent methyltransferases"/>
    <property type="match status" value="2"/>
</dbReference>
<dbReference type="GO" id="GO:0032259">
    <property type="term" value="P:methylation"/>
    <property type="evidence" value="ECO:0007669"/>
    <property type="project" value="UniProtKB-KW"/>
</dbReference>
<dbReference type="AlphaFoldDB" id="A0A2C9UM42"/>
<evidence type="ECO:0000313" key="12">
    <source>
        <dbReference type="Proteomes" id="UP000091857"/>
    </source>
</evidence>
<feature type="domain" description="Methyltransferase" evidence="9">
    <location>
        <begin position="56"/>
        <end position="151"/>
    </location>
</feature>
<accession>A0A2C9UM42</accession>
<dbReference type="PANTHER" id="PTHR44307:SF2">
    <property type="entry name" value="PHOSPHOETHANOLAMINE METHYLTRANSFERASE ISOFORM X1"/>
    <property type="match status" value="1"/>
</dbReference>
<gene>
    <name evidence="11" type="ORF">MANES_14G171000v8</name>
</gene>
<feature type="domain" description="Methyltransferase" evidence="10">
    <location>
        <begin position="280"/>
        <end position="388"/>
    </location>
</feature>
<dbReference type="Gene3D" id="3.40.50.150">
    <property type="entry name" value="Vaccinia Virus protein VP39"/>
    <property type="match status" value="2"/>
</dbReference>
<dbReference type="InterPro" id="IPR025771">
    <property type="entry name" value="Phosphoethanolamine_N-MeTrfase"/>
</dbReference>
<dbReference type="Pfam" id="PF13847">
    <property type="entry name" value="Methyltransf_31"/>
    <property type="match status" value="1"/>
</dbReference>
<evidence type="ECO:0000256" key="7">
    <source>
        <dbReference type="ARBA" id="ARBA00047622"/>
    </source>
</evidence>
<organism evidence="11 12">
    <name type="scientific">Manihot esculenta</name>
    <name type="common">Cassava</name>
    <name type="synonym">Jatropha manihot</name>
    <dbReference type="NCBI Taxonomy" id="3983"/>
    <lineage>
        <taxon>Eukaryota</taxon>
        <taxon>Viridiplantae</taxon>
        <taxon>Streptophyta</taxon>
        <taxon>Embryophyta</taxon>
        <taxon>Tracheophyta</taxon>
        <taxon>Spermatophyta</taxon>
        <taxon>Magnoliopsida</taxon>
        <taxon>eudicotyledons</taxon>
        <taxon>Gunneridae</taxon>
        <taxon>Pentapetalae</taxon>
        <taxon>rosids</taxon>
        <taxon>fabids</taxon>
        <taxon>Malpighiales</taxon>
        <taxon>Euphorbiaceae</taxon>
        <taxon>Crotonoideae</taxon>
        <taxon>Manihoteae</taxon>
        <taxon>Manihot</taxon>
    </lineage>
</organism>
<evidence type="ECO:0000256" key="5">
    <source>
        <dbReference type="ARBA" id="ARBA00035674"/>
    </source>
</evidence>
<evidence type="ECO:0000259" key="9">
    <source>
        <dbReference type="Pfam" id="PF13649"/>
    </source>
</evidence>
<dbReference type="GO" id="GO:0008170">
    <property type="term" value="F:N-methyltransferase activity"/>
    <property type="evidence" value="ECO:0000318"/>
    <property type="project" value="GO_Central"/>
</dbReference>
<evidence type="ECO:0000256" key="6">
    <source>
        <dbReference type="ARBA" id="ARBA00047619"/>
    </source>
</evidence>
<comment type="catalytic activity">
    <reaction evidence="6">
        <text>N,N-dimethylethanolamine phosphate + S-adenosyl-L-methionine = phosphocholine + S-adenosyl-L-homocysteine + H(+)</text>
        <dbReference type="Rhea" id="RHEA:25325"/>
        <dbReference type="ChEBI" id="CHEBI:15378"/>
        <dbReference type="ChEBI" id="CHEBI:57856"/>
        <dbReference type="ChEBI" id="CHEBI:58641"/>
        <dbReference type="ChEBI" id="CHEBI:59789"/>
        <dbReference type="ChEBI" id="CHEBI:295975"/>
        <dbReference type="EC" id="2.1.1.103"/>
    </reaction>
    <physiologicalReaction direction="left-to-right" evidence="6">
        <dbReference type="Rhea" id="RHEA:25326"/>
    </physiologicalReaction>
</comment>
<dbReference type="CDD" id="cd02440">
    <property type="entry name" value="AdoMet_MTases"/>
    <property type="match status" value="2"/>
</dbReference>
<dbReference type="InterPro" id="IPR025714">
    <property type="entry name" value="Methyltranfer_dom"/>
</dbReference>
<dbReference type="Proteomes" id="UP000091857">
    <property type="component" value="Chromosome 14"/>
</dbReference>
<dbReference type="STRING" id="3983.A0A2C9UM42"/>
<dbReference type="EC" id="2.1.1.103" evidence="5"/>
<keyword evidence="3" id="KW-0808">Transferase</keyword>
<dbReference type="PANTHER" id="PTHR44307">
    <property type="entry name" value="PHOSPHOETHANOLAMINE METHYLTRANSFERASE"/>
    <property type="match status" value="1"/>
</dbReference>
<evidence type="ECO:0000256" key="4">
    <source>
        <dbReference type="ARBA" id="ARBA00035631"/>
    </source>
</evidence>
<dbReference type="InterPro" id="IPR041698">
    <property type="entry name" value="Methyltransf_25"/>
</dbReference>
<evidence type="ECO:0000256" key="8">
    <source>
        <dbReference type="ARBA" id="ARBA00047841"/>
    </source>
</evidence>
<dbReference type="PROSITE" id="PS51582">
    <property type="entry name" value="SAM_PEAMT"/>
    <property type="match status" value="1"/>
</dbReference>
<keyword evidence="12" id="KW-1185">Reference proteome</keyword>
<comment type="catalytic activity">
    <reaction evidence="8">
        <text>N-methylethanolamine phosphate + S-adenosyl-L-methionine = N,N-dimethylethanolamine phosphate + S-adenosyl-L-homocysteine + H(+)</text>
        <dbReference type="Rhea" id="RHEA:25321"/>
        <dbReference type="ChEBI" id="CHEBI:15378"/>
        <dbReference type="ChEBI" id="CHEBI:57781"/>
        <dbReference type="ChEBI" id="CHEBI:57856"/>
        <dbReference type="ChEBI" id="CHEBI:58641"/>
        <dbReference type="ChEBI" id="CHEBI:59789"/>
        <dbReference type="EC" id="2.1.1.103"/>
    </reaction>
    <physiologicalReaction direction="left-to-right" evidence="8">
        <dbReference type="Rhea" id="RHEA:25322"/>
    </physiologicalReaction>
</comment>
<proteinExistence type="predicted"/>
<dbReference type="EMBL" id="CM004400">
    <property type="protein sequence ID" value="OAY32158.1"/>
    <property type="molecule type" value="Genomic_DNA"/>
</dbReference>
<evidence type="ECO:0000256" key="3">
    <source>
        <dbReference type="ARBA" id="ARBA00022679"/>
    </source>
</evidence>
<comment type="pathway">
    <text evidence="1">Lipid metabolism.</text>
</comment>
<dbReference type="OrthoDB" id="8300214at2759"/>
<sequence length="490" mass="55815">MAAHVEEREIQKNYWIEHSAELTLEAMMLDSKASDLDKEERPEVLSLLPPYEGKSVLELGAGIGRFTGELAQKAGQLVAVDFIESVIKKNESINGHYKNVKFMCADVTSSDLNFSEGSVDLIFSNWLLMYLSDKEVENLAERLVKWLKIGGYIFFRESCFHQSGDAKRKYNPTHYREPRFYTKVFKECHTSDGSGNSYELSLIGCKCIGAYVRKKKNQNQICWIWQKVHSQDDKGFQQFLDNVQYKSNGILRYERVFGQGYVSTGGIETTKEFVAKLDLKPGQKVLDVGCGIGGGDFYMAENFDVDVVGIDLSINMILFALERATGLKCNVEFEVADCTKKTYPDSTFDVIYSRDTILHIQDKPALFRSFFKWLKPGGKLLISDYCKSAGTPSTEFAEYIKQRGYDLHDVQAYGQMLRDAGFDDVIAEDRTDQFNQVLQRELNAVEKGKDEFIRDFSEEDYNDIVGGWKAKLIRSSSGEQRWGLFIAKKN</sequence>
<comment type="caution">
    <text evidence="11">The sequence shown here is derived from an EMBL/GenBank/DDBJ whole genome shotgun (WGS) entry which is preliminary data.</text>
</comment>
<evidence type="ECO:0000256" key="2">
    <source>
        <dbReference type="ARBA" id="ARBA00022603"/>
    </source>
</evidence>
<dbReference type="GO" id="GO:0000234">
    <property type="term" value="F:phosphoethanolamine N-methyltransferase activity"/>
    <property type="evidence" value="ECO:0007669"/>
    <property type="project" value="UniProtKB-EC"/>
</dbReference>
<keyword evidence="2" id="KW-0489">Methyltransferase</keyword>
<comment type="pathway">
    <text evidence="4">Phospholipid metabolism; phosphatidylcholine biosynthesis; phosphocholine from phosphoethanolamine: step 1/1.</text>
</comment>